<dbReference type="PANTHER" id="PTHR15032">
    <property type="entry name" value="N-ACYL-PHOSPHATIDYLETHANOLAMINE-HYDROLYZING PHOSPHOLIPASE D"/>
    <property type="match status" value="1"/>
</dbReference>
<accession>A0A6I4VZT5</accession>
<dbReference type="GO" id="GO:0005737">
    <property type="term" value="C:cytoplasm"/>
    <property type="evidence" value="ECO:0007669"/>
    <property type="project" value="TreeGrafter"/>
</dbReference>
<evidence type="ECO:0000256" key="1">
    <source>
        <dbReference type="SAM" id="Phobius"/>
    </source>
</evidence>
<comment type="caution">
    <text evidence="3">The sequence shown here is derived from an EMBL/GenBank/DDBJ whole genome shotgun (WGS) entry which is preliminary data.</text>
</comment>
<feature type="transmembrane region" description="Helical" evidence="1">
    <location>
        <begin position="6"/>
        <end position="27"/>
    </location>
</feature>
<dbReference type="EMBL" id="WUUL01000005">
    <property type="protein sequence ID" value="MXQ53964.1"/>
    <property type="molecule type" value="Genomic_DNA"/>
</dbReference>
<keyword evidence="1" id="KW-0812">Transmembrane</keyword>
<dbReference type="GO" id="GO:0070290">
    <property type="term" value="F:N-acylphosphatidylethanolamine-specific phospholipase D activity"/>
    <property type="evidence" value="ECO:0007669"/>
    <property type="project" value="InterPro"/>
</dbReference>
<dbReference type="SMART" id="SM00849">
    <property type="entry name" value="Lactamase_B"/>
    <property type="match status" value="1"/>
</dbReference>
<dbReference type="InterPro" id="IPR036866">
    <property type="entry name" value="RibonucZ/Hydroxyglut_hydro"/>
</dbReference>
<protein>
    <submittedName>
        <fullName evidence="3">MBL fold metallo-hydrolase</fullName>
    </submittedName>
</protein>
<dbReference type="InterPro" id="IPR001279">
    <property type="entry name" value="Metallo-B-lactamas"/>
</dbReference>
<keyword evidence="3" id="KW-0378">Hydrolase</keyword>
<dbReference type="Proteomes" id="UP000430692">
    <property type="component" value="Unassembled WGS sequence"/>
</dbReference>
<dbReference type="GO" id="GO:0008270">
    <property type="term" value="F:zinc ion binding"/>
    <property type="evidence" value="ECO:0007669"/>
    <property type="project" value="InterPro"/>
</dbReference>
<dbReference type="Gene3D" id="3.60.15.10">
    <property type="entry name" value="Ribonuclease Z/Hydroxyacylglutathione hydrolase-like"/>
    <property type="match status" value="1"/>
</dbReference>
<evidence type="ECO:0000313" key="3">
    <source>
        <dbReference type="EMBL" id="MXQ53964.1"/>
    </source>
</evidence>
<keyword evidence="1" id="KW-0472">Membrane</keyword>
<gene>
    <name evidence="3" type="ORF">GSM42_09585</name>
</gene>
<evidence type="ECO:0000259" key="2">
    <source>
        <dbReference type="SMART" id="SM00849"/>
    </source>
</evidence>
<reference evidence="3 4" key="1">
    <citation type="submission" date="2019-12" db="EMBL/GenBank/DDBJ databases">
        <title>Whole-genome analyses of novel actinobacteria.</title>
        <authorList>
            <person name="Sahin N."/>
            <person name="Saygin H."/>
        </authorList>
    </citation>
    <scope>NUCLEOTIDE SEQUENCE [LARGE SCALE GENOMIC DNA]</scope>
    <source>
        <strain evidence="3 4">KC615</strain>
    </source>
</reference>
<dbReference type="Pfam" id="PF12706">
    <property type="entry name" value="Lactamase_B_2"/>
    <property type="match status" value="1"/>
</dbReference>
<keyword evidence="1" id="KW-1133">Transmembrane helix</keyword>
<dbReference type="InterPro" id="IPR024884">
    <property type="entry name" value="NAPE-PLD"/>
</dbReference>
<dbReference type="RefSeq" id="WP_160801318.1">
    <property type="nucleotide sequence ID" value="NZ_WUUL01000005.1"/>
</dbReference>
<dbReference type="PIRSF" id="PIRSF038896">
    <property type="entry name" value="NAPE-PLD"/>
    <property type="match status" value="1"/>
</dbReference>
<evidence type="ECO:0000313" key="4">
    <source>
        <dbReference type="Proteomes" id="UP000430692"/>
    </source>
</evidence>
<sequence length="316" mass="35941">MEIIGWILLVIVGLCLLSVVLFLFMRWRYSAKVSFKKPFQYLEPSTWSSDRVTVGWIGHSTVLINLYGYRILTDPVFGHKVGVSLGFYQMGLARHIAPALRLEDIGPVDLILLSHGHMDHFDMPTLKRIANKNTKVITASGTSGLLKRLPFTEVRELSGKETLTIDENVTIQAVPVKHWGNRFPWNHSYGFTGYLIERNNTRIFFPGDTAYTPDFSWLAEKGEIDLAFMPIGAYSPDAFQRHHCTPEQAWQMFLDTGAKLLIPIHWNTFVLSQEPVEEPLQRLLKAAGEEKDRIVLTEHGQIFTLESKDVVVSSQK</sequence>
<name>A0A6I4VZT5_9BACL</name>
<keyword evidence="4" id="KW-1185">Reference proteome</keyword>
<proteinExistence type="predicted"/>
<dbReference type="PANTHER" id="PTHR15032:SF36">
    <property type="entry name" value="METALLO-BETA-LACTAMASE DOMAIN-CONTAINING PROTEIN"/>
    <property type="match status" value="1"/>
</dbReference>
<feature type="domain" description="Metallo-beta-lactamase" evidence="2">
    <location>
        <begin position="58"/>
        <end position="265"/>
    </location>
</feature>
<dbReference type="AlphaFoldDB" id="A0A6I4VZT5"/>
<dbReference type="SUPFAM" id="SSF56281">
    <property type="entry name" value="Metallo-hydrolase/oxidoreductase"/>
    <property type="match status" value="1"/>
</dbReference>
<organism evidence="3 4">
    <name type="scientific">Shimazuella alba</name>
    <dbReference type="NCBI Taxonomy" id="2690964"/>
    <lineage>
        <taxon>Bacteria</taxon>
        <taxon>Bacillati</taxon>
        <taxon>Bacillota</taxon>
        <taxon>Bacilli</taxon>
        <taxon>Bacillales</taxon>
        <taxon>Thermoactinomycetaceae</taxon>
        <taxon>Shimazuella</taxon>
    </lineage>
</organism>